<gene>
    <name evidence="2" type="ORF">PH362_18610</name>
</gene>
<name>A0AAW6BML1_9GAMM</name>
<dbReference type="Proteomes" id="UP001212996">
    <property type="component" value="Unassembled WGS sequence"/>
</dbReference>
<keyword evidence="1" id="KW-0175">Coiled coil</keyword>
<comment type="caution">
    <text evidence="2">The sequence shown here is derived from an EMBL/GenBank/DDBJ whole genome shotgun (WGS) entry which is preliminary data.</text>
</comment>
<protein>
    <submittedName>
        <fullName evidence="2">Uncharacterized protein</fullName>
    </submittedName>
</protein>
<sequence length="150" mass="17167">MITLKYPRFPSPFWFLGEHEKLGTVLPEGTVLVDSAKEILQIQEGELPPPGTVLILTPNLFDIKAETEESCCKRIERAEQERQSLHQEEKELRILRDLRLKPYSLVNADHQQNKFCFCPTLLFGLPSFSTSSLWNTDTGSKHTSLRIAIK</sequence>
<evidence type="ECO:0000313" key="3">
    <source>
        <dbReference type="Proteomes" id="UP001212996"/>
    </source>
</evidence>
<feature type="coiled-coil region" evidence="1">
    <location>
        <begin position="68"/>
        <end position="98"/>
    </location>
</feature>
<organism evidence="2 3">
    <name type="scientific">Photorhabdus bodei</name>
    <dbReference type="NCBI Taxonomy" id="2029681"/>
    <lineage>
        <taxon>Bacteria</taxon>
        <taxon>Pseudomonadati</taxon>
        <taxon>Pseudomonadota</taxon>
        <taxon>Gammaproteobacteria</taxon>
        <taxon>Enterobacterales</taxon>
        <taxon>Morganellaceae</taxon>
        <taxon>Photorhabdus</taxon>
    </lineage>
</organism>
<accession>A0AAW6BML1</accession>
<dbReference type="AlphaFoldDB" id="A0AAW6BML1"/>
<dbReference type="EMBL" id="JAQMFO010000031">
    <property type="protein sequence ID" value="MDB6373885.1"/>
    <property type="molecule type" value="Genomic_DNA"/>
</dbReference>
<evidence type="ECO:0000313" key="2">
    <source>
        <dbReference type="EMBL" id="MDB6373885.1"/>
    </source>
</evidence>
<reference evidence="2" key="1">
    <citation type="submission" date="2023-01" db="EMBL/GenBank/DDBJ databases">
        <title>Genome sequencing of Photorhabdus bodei 09-20.</title>
        <authorList>
            <person name="Kalindamar S."/>
            <person name="Kumru S."/>
        </authorList>
    </citation>
    <scope>NUCLEOTIDE SEQUENCE</scope>
    <source>
        <strain evidence="2">09-20</strain>
    </source>
</reference>
<proteinExistence type="predicted"/>
<evidence type="ECO:0000256" key="1">
    <source>
        <dbReference type="SAM" id="Coils"/>
    </source>
</evidence>
<dbReference type="RefSeq" id="WP_271867263.1">
    <property type="nucleotide sequence ID" value="NZ_JAQMFO010000031.1"/>
</dbReference>